<evidence type="ECO:0008006" key="7">
    <source>
        <dbReference type="Google" id="ProtNLM"/>
    </source>
</evidence>
<sequence length="146" mass="15302">MATKAKPTAKTATKTAAKAPAKKAATPVKAAAKKAAPAAPVAKPLKDKFNKSSLLAHLVAQTELDAKTVKTVLAHLENTIVSAIHKKGAGEFTFPGLLKVTAVQVPATKKRFGKNPFTGQDQWFAAKPASVKVKVRALKKLKDAAL</sequence>
<proteinExistence type="inferred from homology"/>
<evidence type="ECO:0000256" key="3">
    <source>
        <dbReference type="RuleBase" id="RU003939"/>
    </source>
</evidence>
<dbReference type="SUPFAM" id="SSF47729">
    <property type="entry name" value="IHF-like DNA-binding proteins"/>
    <property type="match status" value="1"/>
</dbReference>
<evidence type="ECO:0000313" key="5">
    <source>
        <dbReference type="EMBL" id="CAG9169564.1"/>
    </source>
</evidence>
<evidence type="ECO:0000256" key="2">
    <source>
        <dbReference type="ARBA" id="ARBA00023125"/>
    </source>
</evidence>
<dbReference type="Gene3D" id="4.10.520.10">
    <property type="entry name" value="IHF-like DNA-binding proteins"/>
    <property type="match status" value="1"/>
</dbReference>
<evidence type="ECO:0000256" key="4">
    <source>
        <dbReference type="SAM" id="MobiDB-lite"/>
    </source>
</evidence>
<dbReference type="RefSeq" id="WP_222208975.1">
    <property type="nucleotide sequence ID" value="NZ_CAJZAH010000001.1"/>
</dbReference>
<dbReference type="InterPro" id="IPR010992">
    <property type="entry name" value="IHF-like_DNA-bd_dom_sf"/>
</dbReference>
<dbReference type="InterPro" id="IPR000119">
    <property type="entry name" value="Hist_DNA-bd"/>
</dbReference>
<comment type="similarity">
    <text evidence="1 3">Belongs to the bacterial histone-like protein family.</text>
</comment>
<dbReference type="SMART" id="SM00411">
    <property type="entry name" value="BHL"/>
    <property type="match status" value="1"/>
</dbReference>
<gene>
    <name evidence="5" type="ORF">LMG21510_01491</name>
</gene>
<reference evidence="5 6" key="1">
    <citation type="submission" date="2021-08" db="EMBL/GenBank/DDBJ databases">
        <authorList>
            <person name="Peeters C."/>
        </authorList>
    </citation>
    <scope>NUCLEOTIDE SEQUENCE [LARGE SCALE GENOMIC DNA]</scope>
    <source>
        <strain evidence="5 6">LMG 21510</strain>
    </source>
</reference>
<dbReference type="EMBL" id="CAJZAH010000001">
    <property type="protein sequence ID" value="CAG9169564.1"/>
    <property type="molecule type" value="Genomic_DNA"/>
</dbReference>
<comment type="caution">
    <text evidence="5">The sequence shown here is derived from an EMBL/GenBank/DDBJ whole genome shotgun (WGS) entry which is preliminary data.</text>
</comment>
<protein>
    <recommendedName>
        <fullName evidence="7">DNA-binding protein</fullName>
    </recommendedName>
</protein>
<keyword evidence="2" id="KW-0238">DNA-binding</keyword>
<keyword evidence="6" id="KW-1185">Reference proteome</keyword>
<evidence type="ECO:0000313" key="6">
    <source>
        <dbReference type="Proteomes" id="UP000721236"/>
    </source>
</evidence>
<evidence type="ECO:0000256" key="1">
    <source>
        <dbReference type="ARBA" id="ARBA00010529"/>
    </source>
</evidence>
<accession>A0ABN7Y854</accession>
<name>A0ABN7Y854_9BURK</name>
<feature type="region of interest" description="Disordered" evidence="4">
    <location>
        <begin position="1"/>
        <end position="41"/>
    </location>
</feature>
<dbReference type="Proteomes" id="UP000721236">
    <property type="component" value="Unassembled WGS sequence"/>
</dbReference>
<dbReference type="Pfam" id="PF00216">
    <property type="entry name" value="Bac_DNA_binding"/>
    <property type="match status" value="1"/>
</dbReference>
<organism evidence="5 6">
    <name type="scientific">Cupriavidus respiraculi</name>
    <dbReference type="NCBI Taxonomy" id="195930"/>
    <lineage>
        <taxon>Bacteria</taxon>
        <taxon>Pseudomonadati</taxon>
        <taxon>Pseudomonadota</taxon>
        <taxon>Betaproteobacteria</taxon>
        <taxon>Burkholderiales</taxon>
        <taxon>Burkholderiaceae</taxon>
        <taxon>Cupriavidus</taxon>
    </lineage>
</organism>
<dbReference type="CDD" id="cd13834">
    <property type="entry name" value="HU_like"/>
    <property type="match status" value="1"/>
</dbReference>